<evidence type="ECO:0000256" key="2">
    <source>
        <dbReference type="ARBA" id="ARBA00006739"/>
    </source>
</evidence>
<sequence>MRVAAVMAVHDRCALTLECLDDLAAQRLPGGTLDIVVLDDASTDGTAEAVARRHPSVRLLHGDGNQYWSGGMRRALEAAMADDYDYYLWMNDDTALVDDGVLAVLVRTEQELRERGHGPVIVVGTTRHPDTGEPTYGGRTRLDRRRRMKWTLVPPGDEPQRCETMNGNVVLVSRAVVERIGNIDPAYVQQMGDFDYGLRAGAAGCGIWVAPGTVGVCASHSRRRTDQEPLKRELGRLWSAKELAPRPWLVFAHRWAGRMWFVYWLSPYVRRGLALIVERTRVRSAVADVR</sequence>
<reference evidence="7" key="1">
    <citation type="journal article" date="2019" name="Int. J. Syst. Evol. Microbiol.">
        <title>The Global Catalogue of Microorganisms (GCM) 10K type strain sequencing project: providing services to taxonomists for standard genome sequencing and annotation.</title>
        <authorList>
            <consortium name="The Broad Institute Genomics Platform"/>
            <consortium name="The Broad Institute Genome Sequencing Center for Infectious Disease"/>
            <person name="Wu L."/>
            <person name="Ma J."/>
        </authorList>
    </citation>
    <scope>NUCLEOTIDE SEQUENCE [LARGE SCALE GENOMIC DNA]</scope>
    <source>
        <strain evidence="7">JCM 17979</strain>
    </source>
</reference>
<dbReference type="SUPFAM" id="SSF53448">
    <property type="entry name" value="Nucleotide-diphospho-sugar transferases"/>
    <property type="match status" value="1"/>
</dbReference>
<proteinExistence type="inferred from homology"/>
<keyword evidence="4" id="KW-0808">Transferase</keyword>
<protein>
    <submittedName>
        <fullName evidence="6">Glycosyltransferase</fullName>
    </submittedName>
</protein>
<comment type="pathway">
    <text evidence="1">Cell wall biogenesis; cell wall polysaccharide biosynthesis.</text>
</comment>
<dbReference type="PANTHER" id="PTHR43179:SF12">
    <property type="entry name" value="GALACTOFURANOSYLTRANSFERASE GLFT2"/>
    <property type="match status" value="1"/>
</dbReference>
<dbReference type="EMBL" id="BAABHO010000001">
    <property type="protein sequence ID" value="GAA4773057.1"/>
    <property type="molecule type" value="Genomic_DNA"/>
</dbReference>
<evidence type="ECO:0000256" key="1">
    <source>
        <dbReference type="ARBA" id="ARBA00004776"/>
    </source>
</evidence>
<evidence type="ECO:0000256" key="4">
    <source>
        <dbReference type="ARBA" id="ARBA00022679"/>
    </source>
</evidence>
<comment type="caution">
    <text evidence="6">The sequence shown here is derived from an EMBL/GenBank/DDBJ whole genome shotgun (WGS) entry which is preliminary data.</text>
</comment>
<dbReference type="InterPro" id="IPR001173">
    <property type="entry name" value="Glyco_trans_2-like"/>
</dbReference>
<dbReference type="Gene3D" id="3.90.550.10">
    <property type="entry name" value="Spore Coat Polysaccharide Biosynthesis Protein SpsA, Chain A"/>
    <property type="match status" value="1"/>
</dbReference>
<comment type="similarity">
    <text evidence="2">Belongs to the glycosyltransferase 2 family.</text>
</comment>
<evidence type="ECO:0000313" key="6">
    <source>
        <dbReference type="EMBL" id="GAA4773057.1"/>
    </source>
</evidence>
<name>A0ABP9A497_9PSEU</name>
<dbReference type="InterPro" id="IPR029044">
    <property type="entry name" value="Nucleotide-diphossugar_trans"/>
</dbReference>
<feature type="domain" description="Glycosyltransferase 2-like" evidence="5">
    <location>
        <begin position="6"/>
        <end position="140"/>
    </location>
</feature>
<evidence type="ECO:0000256" key="3">
    <source>
        <dbReference type="ARBA" id="ARBA00022676"/>
    </source>
</evidence>
<dbReference type="PANTHER" id="PTHR43179">
    <property type="entry name" value="RHAMNOSYLTRANSFERASE WBBL"/>
    <property type="match status" value="1"/>
</dbReference>
<accession>A0ABP9A497</accession>
<dbReference type="Pfam" id="PF00535">
    <property type="entry name" value="Glycos_transf_2"/>
    <property type="match status" value="1"/>
</dbReference>
<keyword evidence="3" id="KW-0328">Glycosyltransferase</keyword>
<gene>
    <name evidence="6" type="ORF">GCM10023200_01820</name>
</gene>
<keyword evidence="7" id="KW-1185">Reference proteome</keyword>
<organism evidence="6 7">
    <name type="scientific">Actinomycetospora chlora</name>
    <dbReference type="NCBI Taxonomy" id="663608"/>
    <lineage>
        <taxon>Bacteria</taxon>
        <taxon>Bacillati</taxon>
        <taxon>Actinomycetota</taxon>
        <taxon>Actinomycetes</taxon>
        <taxon>Pseudonocardiales</taxon>
        <taxon>Pseudonocardiaceae</taxon>
        <taxon>Actinomycetospora</taxon>
    </lineage>
</organism>
<dbReference type="Proteomes" id="UP001500928">
    <property type="component" value="Unassembled WGS sequence"/>
</dbReference>
<evidence type="ECO:0000259" key="5">
    <source>
        <dbReference type="Pfam" id="PF00535"/>
    </source>
</evidence>
<evidence type="ECO:0000313" key="7">
    <source>
        <dbReference type="Proteomes" id="UP001500928"/>
    </source>
</evidence>